<protein>
    <submittedName>
        <fullName evidence="4">Uncharacterized protein</fullName>
    </submittedName>
</protein>
<proteinExistence type="predicted"/>
<keyword evidence="3" id="KW-0472">Membrane</keyword>
<dbReference type="RefSeq" id="XP_062624420.1">
    <property type="nucleotide sequence ID" value="XM_062768437.1"/>
</dbReference>
<evidence type="ECO:0000313" key="4">
    <source>
        <dbReference type="EMBL" id="WOO78388.1"/>
    </source>
</evidence>
<feature type="region of interest" description="Disordered" evidence="2">
    <location>
        <begin position="533"/>
        <end position="597"/>
    </location>
</feature>
<feature type="region of interest" description="Disordered" evidence="2">
    <location>
        <begin position="843"/>
        <end position="891"/>
    </location>
</feature>
<organism evidence="4 5">
    <name type="scientific">Vanrija pseudolonga</name>
    <dbReference type="NCBI Taxonomy" id="143232"/>
    <lineage>
        <taxon>Eukaryota</taxon>
        <taxon>Fungi</taxon>
        <taxon>Dikarya</taxon>
        <taxon>Basidiomycota</taxon>
        <taxon>Agaricomycotina</taxon>
        <taxon>Tremellomycetes</taxon>
        <taxon>Trichosporonales</taxon>
        <taxon>Trichosporonaceae</taxon>
        <taxon>Vanrija</taxon>
    </lineage>
</organism>
<feature type="transmembrane region" description="Helical" evidence="3">
    <location>
        <begin position="114"/>
        <end position="136"/>
    </location>
</feature>
<keyword evidence="3" id="KW-1133">Transmembrane helix</keyword>
<keyword evidence="3" id="KW-0812">Transmembrane</keyword>
<keyword evidence="5" id="KW-1185">Reference proteome</keyword>
<feature type="compositionally biased region" description="Basic and acidic residues" evidence="2">
    <location>
        <begin position="533"/>
        <end position="579"/>
    </location>
</feature>
<feature type="region of interest" description="Disordered" evidence="2">
    <location>
        <begin position="1"/>
        <end position="59"/>
    </location>
</feature>
<keyword evidence="1" id="KW-0175">Coiled coil</keyword>
<accession>A0AAF1BNR0</accession>
<evidence type="ECO:0000256" key="3">
    <source>
        <dbReference type="SAM" id="Phobius"/>
    </source>
</evidence>
<dbReference type="Proteomes" id="UP000827549">
    <property type="component" value="Chromosome 2"/>
</dbReference>
<feature type="coiled-coil region" evidence="1">
    <location>
        <begin position="792"/>
        <end position="830"/>
    </location>
</feature>
<evidence type="ECO:0000256" key="2">
    <source>
        <dbReference type="SAM" id="MobiDB-lite"/>
    </source>
</evidence>
<sequence length="907" mass="99128">MSKPKPRASEPPRPSVPAGKSGTQSRNVSQPGASTSSAKFYNGPTELKQRNTGSGASTIKTVPPQAAAKVSSGFGMPPLAAIRIADLGHQSPSASQKPAAVAKISKKSRKRTSFGLFSLISLAPILVFASLFSTILCPPPQAPASTFSRIALSAIGRQHDNHSPLHKALCYPANVYHKEVLEPYVYPVIADVQAKITAHPVYKEHVEPKYNFAKATGTRIWEGPVKPIVDRTCRGARKFYLTYVAPHEPYIHAKYTEYTAPIVNRVSAAHKTYVEPHVNTAGEYAYAGAKTGHEYYRFAADHPITHQAGKHAQTAFSLGRKHGYNAYVYAKPHALTAWDKIVLFTKQVIIPKSIEVAELIGLQIERIVAVVKRQASDFYKQHLAEHLDPYVAKINETLAPVIAIYKDKVYTPYIAPAIAAIFPETPEAPKSFWAHIADKLPSLSTSHVDTRGSGFYADDVKEKAKVVEEKVKEVKKEQPKAEKVAQKVADKAAAKAEEPKKVVQKVAEKVAEAAAVKEAVKVVEDKADRIKKADVEREESKAEPEAEPSEAKSTRAAEDKKEKVVNTTKEAPKVEKETAVETVAQEPTEIQTATGSATTASASASAAAAADAKAEVSPRDAILEELNTLKKRINRVGKDASLTLEDMFTRTITDLIAEVPKAETAGLQSMDREIKRMLDGLDRLYTRSTTLTKAQVAESIKMSDNKVKGVYDKAVRDVQTRRDYQPKFNVFVDFAHYEQGKAYDDPTHDALGARMSGTPGITTQDWQLWKSLKKDSDAFTARWNEATAKPPYAKVKKLINQLQTDINEAVAQLKGTYESWQEQQDTLRRTALTKIEAREHVAKEAAESKAAQAKLPRKDANGDRVSIQPVPSQDSAAGAGSGPVIGKSKEQVEDALKAANAAKKDEL</sequence>
<feature type="compositionally biased region" description="Polar residues" evidence="2">
    <location>
        <begin position="50"/>
        <end position="59"/>
    </location>
</feature>
<name>A0AAF1BNR0_9TREE</name>
<dbReference type="EMBL" id="CP086715">
    <property type="protein sequence ID" value="WOO78388.1"/>
    <property type="molecule type" value="Genomic_DNA"/>
</dbReference>
<evidence type="ECO:0000313" key="5">
    <source>
        <dbReference type="Proteomes" id="UP000827549"/>
    </source>
</evidence>
<evidence type="ECO:0000256" key="1">
    <source>
        <dbReference type="SAM" id="Coils"/>
    </source>
</evidence>
<dbReference type="AlphaFoldDB" id="A0AAF1BNR0"/>
<feature type="compositionally biased region" description="Polar residues" evidence="2">
    <location>
        <begin position="21"/>
        <end position="39"/>
    </location>
</feature>
<gene>
    <name evidence="4" type="ORF">LOC62_02G001937</name>
</gene>
<dbReference type="GeneID" id="87805188"/>
<reference evidence="4" key="1">
    <citation type="submission" date="2023-10" db="EMBL/GenBank/DDBJ databases">
        <authorList>
            <person name="Noh H."/>
        </authorList>
    </citation>
    <scope>NUCLEOTIDE SEQUENCE</scope>
    <source>
        <strain evidence="4">DUCC4014</strain>
    </source>
</reference>